<feature type="repeat" description="ANK" evidence="2">
    <location>
        <begin position="737"/>
        <end position="769"/>
    </location>
</feature>
<name>A0A9W9WBS1_9EURO</name>
<dbReference type="InterPro" id="IPR036770">
    <property type="entry name" value="Ankyrin_rpt-contain_sf"/>
</dbReference>
<dbReference type="AlphaFoldDB" id="A0A9W9WBS1"/>
<gene>
    <name evidence="4" type="ORF">N7509_000955</name>
</gene>
<dbReference type="Gene3D" id="3.40.50.300">
    <property type="entry name" value="P-loop containing nucleotide triphosphate hydrolases"/>
    <property type="match status" value="1"/>
</dbReference>
<dbReference type="EMBL" id="JAPZBU010000003">
    <property type="protein sequence ID" value="KAJ5414328.1"/>
    <property type="molecule type" value="Genomic_DNA"/>
</dbReference>
<dbReference type="PANTHER" id="PTHR10039">
    <property type="entry name" value="AMELOGENIN"/>
    <property type="match status" value="1"/>
</dbReference>
<dbReference type="SUPFAM" id="SSF52540">
    <property type="entry name" value="P-loop containing nucleoside triphosphate hydrolases"/>
    <property type="match status" value="1"/>
</dbReference>
<keyword evidence="1" id="KW-0677">Repeat</keyword>
<feature type="repeat" description="ANK" evidence="2">
    <location>
        <begin position="504"/>
        <end position="536"/>
    </location>
</feature>
<evidence type="ECO:0000256" key="2">
    <source>
        <dbReference type="PROSITE-ProRule" id="PRU00023"/>
    </source>
</evidence>
<dbReference type="Pfam" id="PF24883">
    <property type="entry name" value="NPHP3_N"/>
    <property type="match status" value="1"/>
</dbReference>
<dbReference type="Pfam" id="PF00023">
    <property type="entry name" value="Ank"/>
    <property type="match status" value="1"/>
</dbReference>
<feature type="domain" description="Nephrocystin 3-like N-terminal" evidence="3">
    <location>
        <begin position="14"/>
        <end position="199"/>
    </location>
</feature>
<dbReference type="PROSITE" id="PS50088">
    <property type="entry name" value="ANK_REPEAT"/>
    <property type="match status" value="5"/>
</dbReference>
<dbReference type="InterPro" id="IPR027417">
    <property type="entry name" value="P-loop_NTPase"/>
</dbReference>
<dbReference type="PRINTS" id="PR01415">
    <property type="entry name" value="ANKYRIN"/>
</dbReference>
<sequence>MLDRRDNIESRHMNTCQWILELKEYHSWRNQRCGLLWIKGKPGAGKSILMLFLHKRLKESQDGNLQDGSQGNIRLDFFFTARGVEMQRTPLGMFRSLLNQLFDHDITIRPQVREFYDQRCRQFGYGERTWEWPQAVLEELLASAILASASKQPVTILVDALDEAGAESAQYLAAYFHRLIDCAKKKNLKLALQVCISCRHYPIVESTQAIEIHVEAHNQNDITTYTKDLLIDTDPIMEDSHGQAIGEMLVEELTQYANGVFQWVRLTIPLIKQRVLEGESIDDIRSWLREVPAGLEDVYVYILHNVIAARNRDQSLLFFQWNAQISPSRRWEEIHGFVESNGRMKRIIKALTGGLTEVVSGSYVDDDDDDKEDFETIQVVHQSVNDFLRAKGLALLYSISASTASIDRDTILFHCQATLYRSCLLYLATITKEISGLQGPLEAINLVQNHPFLSYTTIRLFVHAEKAAGADSLQNEKEILEQIIDGWVSIYLCLNQNSTACPPRGTNVLHMAATANMVDVIKSVLSGGENIERKDEIGNTALYSAAKAGHIIAGKLLQERGANLEAENGCGATPLMEAARCGRLMFVEWILDEGVELETNLGGGVLQAASLTGHHAIMEILLGVGADINAKGGKYGTAPAAASDNETIETVLLLLNAGADVNAQGGEYGNALQAAVSLEKGAATAKLLLDAGTDVNAKSGKYGNALHTAVISFDESFEMVKLLLDAGADVNAHGGEYGNALQAAIANHGHTEIAKLLLDAGADVNAQGGYYGNALKAAIANGHGYEQC</sequence>
<dbReference type="Gene3D" id="1.25.40.20">
    <property type="entry name" value="Ankyrin repeat-containing domain"/>
    <property type="match status" value="1"/>
</dbReference>
<evidence type="ECO:0000256" key="1">
    <source>
        <dbReference type="ARBA" id="ARBA00022737"/>
    </source>
</evidence>
<keyword evidence="5" id="KW-1185">Reference proteome</keyword>
<dbReference type="InterPro" id="IPR056884">
    <property type="entry name" value="NPHP3-like_N"/>
</dbReference>
<dbReference type="PROSITE" id="PS50297">
    <property type="entry name" value="ANK_REP_REGION"/>
    <property type="match status" value="3"/>
</dbReference>
<reference evidence="4" key="1">
    <citation type="submission" date="2022-12" db="EMBL/GenBank/DDBJ databases">
        <authorList>
            <person name="Petersen C."/>
        </authorList>
    </citation>
    <scope>NUCLEOTIDE SEQUENCE</scope>
    <source>
        <strain evidence="4">IBT 29677</strain>
    </source>
</reference>
<dbReference type="SUPFAM" id="SSF48403">
    <property type="entry name" value="Ankyrin repeat"/>
    <property type="match status" value="1"/>
</dbReference>
<dbReference type="Pfam" id="PF13637">
    <property type="entry name" value="Ank_4"/>
    <property type="match status" value="1"/>
</dbReference>
<feature type="repeat" description="ANK" evidence="2">
    <location>
        <begin position="537"/>
        <end position="569"/>
    </location>
</feature>
<dbReference type="PANTHER" id="PTHR10039:SF5">
    <property type="entry name" value="NACHT DOMAIN-CONTAINING PROTEIN"/>
    <property type="match status" value="1"/>
</dbReference>
<organism evidence="4 5">
    <name type="scientific">Penicillium cosmopolitanum</name>
    <dbReference type="NCBI Taxonomy" id="1131564"/>
    <lineage>
        <taxon>Eukaryota</taxon>
        <taxon>Fungi</taxon>
        <taxon>Dikarya</taxon>
        <taxon>Ascomycota</taxon>
        <taxon>Pezizomycotina</taxon>
        <taxon>Eurotiomycetes</taxon>
        <taxon>Eurotiomycetidae</taxon>
        <taxon>Eurotiales</taxon>
        <taxon>Aspergillaceae</taxon>
        <taxon>Penicillium</taxon>
    </lineage>
</organism>
<dbReference type="GeneID" id="81364572"/>
<dbReference type="OrthoDB" id="194358at2759"/>
<dbReference type="SMART" id="SM00248">
    <property type="entry name" value="ANK"/>
    <property type="match status" value="8"/>
</dbReference>
<dbReference type="Proteomes" id="UP001147747">
    <property type="component" value="Unassembled WGS sequence"/>
</dbReference>
<evidence type="ECO:0000313" key="4">
    <source>
        <dbReference type="EMBL" id="KAJ5414328.1"/>
    </source>
</evidence>
<evidence type="ECO:0000259" key="3">
    <source>
        <dbReference type="Pfam" id="PF24883"/>
    </source>
</evidence>
<dbReference type="InterPro" id="IPR002110">
    <property type="entry name" value="Ankyrin_rpt"/>
</dbReference>
<protein>
    <recommendedName>
        <fullName evidence="3">Nephrocystin 3-like N-terminal domain-containing protein</fullName>
    </recommendedName>
</protein>
<dbReference type="Pfam" id="PF12796">
    <property type="entry name" value="Ank_2"/>
    <property type="match status" value="2"/>
</dbReference>
<feature type="repeat" description="ANK" evidence="2">
    <location>
        <begin position="701"/>
        <end position="735"/>
    </location>
</feature>
<reference evidence="4" key="2">
    <citation type="journal article" date="2023" name="IMA Fungus">
        <title>Comparative genomic study of the Penicillium genus elucidates a diverse pangenome and 15 lateral gene transfer events.</title>
        <authorList>
            <person name="Petersen C."/>
            <person name="Sorensen T."/>
            <person name="Nielsen M.R."/>
            <person name="Sondergaard T.E."/>
            <person name="Sorensen J.L."/>
            <person name="Fitzpatrick D.A."/>
            <person name="Frisvad J.C."/>
            <person name="Nielsen K.L."/>
        </authorList>
    </citation>
    <scope>NUCLEOTIDE SEQUENCE</scope>
    <source>
        <strain evidence="4">IBT 29677</strain>
    </source>
</reference>
<keyword evidence="2" id="KW-0040">ANK repeat</keyword>
<feature type="repeat" description="ANK" evidence="2">
    <location>
        <begin position="601"/>
        <end position="633"/>
    </location>
</feature>
<evidence type="ECO:0000313" key="5">
    <source>
        <dbReference type="Proteomes" id="UP001147747"/>
    </source>
</evidence>
<proteinExistence type="predicted"/>
<comment type="caution">
    <text evidence="4">The sequence shown here is derived from an EMBL/GenBank/DDBJ whole genome shotgun (WGS) entry which is preliminary data.</text>
</comment>
<dbReference type="RefSeq" id="XP_056494174.1">
    <property type="nucleotide sequence ID" value="XM_056625592.1"/>
</dbReference>
<accession>A0A9W9WBS1</accession>